<evidence type="ECO:0000313" key="9">
    <source>
        <dbReference type="EMBL" id="AGZ45145.1"/>
    </source>
</evidence>
<keyword evidence="10" id="KW-1185">Reference proteome</keyword>
<feature type="transmembrane region" description="Helical" evidence="7">
    <location>
        <begin position="890"/>
        <end position="908"/>
    </location>
</feature>
<feature type="transmembrane region" description="Helical" evidence="7">
    <location>
        <begin position="341"/>
        <end position="364"/>
    </location>
</feature>
<feature type="transmembrane region" description="Helical" evidence="7">
    <location>
        <begin position="943"/>
        <end position="970"/>
    </location>
</feature>
<feature type="transmembrane region" description="Helical" evidence="7">
    <location>
        <begin position="990"/>
        <end position="1012"/>
    </location>
</feature>
<protein>
    <recommendedName>
        <fullName evidence="8">ABC3 transporter permease C-terminal domain-containing protein</fullName>
    </recommendedName>
</protein>
<feature type="transmembrane region" description="Helical" evidence="7">
    <location>
        <begin position="460"/>
        <end position="480"/>
    </location>
</feature>
<dbReference type="Proteomes" id="UP000017746">
    <property type="component" value="Chromosome"/>
</dbReference>
<keyword evidence="5 7" id="KW-0472">Membrane</keyword>
<dbReference type="InterPro" id="IPR003838">
    <property type="entry name" value="ABC3_permease_C"/>
</dbReference>
<evidence type="ECO:0000256" key="3">
    <source>
        <dbReference type="ARBA" id="ARBA00022692"/>
    </source>
</evidence>
<gene>
    <name evidence="9" type="ORF">AFR_34435</name>
</gene>
<dbReference type="Pfam" id="PF02687">
    <property type="entry name" value="FtsX"/>
    <property type="match status" value="2"/>
</dbReference>
<dbReference type="EMBL" id="CP006272">
    <property type="protein sequence ID" value="AGZ45145.1"/>
    <property type="molecule type" value="Genomic_DNA"/>
</dbReference>
<evidence type="ECO:0000313" key="10">
    <source>
        <dbReference type="Proteomes" id="UP000017746"/>
    </source>
</evidence>
<dbReference type="GO" id="GO:0005886">
    <property type="term" value="C:plasma membrane"/>
    <property type="evidence" value="ECO:0007669"/>
    <property type="project" value="UniProtKB-SubCell"/>
</dbReference>
<feature type="transmembrane region" description="Helical" evidence="7">
    <location>
        <begin position="515"/>
        <end position="534"/>
    </location>
</feature>
<keyword evidence="4 7" id="KW-1133">Transmembrane helix</keyword>
<feature type="domain" description="ABC3 transporter permease C-terminal" evidence="8">
    <location>
        <begin position="302"/>
        <end position="368"/>
    </location>
</feature>
<comment type="subcellular location">
    <subcellularLocation>
        <location evidence="1">Cell membrane</location>
        <topology evidence="1">Multi-pass membrane protein</topology>
    </subcellularLocation>
</comment>
<evidence type="ECO:0000256" key="4">
    <source>
        <dbReference type="ARBA" id="ARBA00022989"/>
    </source>
</evidence>
<proteinExistence type="inferred from homology"/>
<dbReference type="GO" id="GO:0022857">
    <property type="term" value="F:transmembrane transporter activity"/>
    <property type="evidence" value="ECO:0007669"/>
    <property type="project" value="TreeGrafter"/>
</dbReference>
<feature type="domain" description="ABC3 transporter permease C-terminal" evidence="8">
    <location>
        <begin position="893"/>
        <end position="1011"/>
    </location>
</feature>
<evidence type="ECO:0000259" key="8">
    <source>
        <dbReference type="Pfam" id="PF02687"/>
    </source>
</evidence>
<dbReference type="AlphaFoldDB" id="U5WAZ6"/>
<feature type="transmembrane region" description="Helical" evidence="7">
    <location>
        <begin position="298"/>
        <end position="320"/>
    </location>
</feature>
<dbReference type="HOGENOM" id="CLU_009266_0_0_11"/>
<organism evidence="9 10">
    <name type="scientific">Actinoplanes friuliensis DSM 7358</name>
    <dbReference type="NCBI Taxonomy" id="1246995"/>
    <lineage>
        <taxon>Bacteria</taxon>
        <taxon>Bacillati</taxon>
        <taxon>Actinomycetota</taxon>
        <taxon>Actinomycetes</taxon>
        <taxon>Micromonosporales</taxon>
        <taxon>Micromonosporaceae</taxon>
        <taxon>Actinoplanes</taxon>
    </lineage>
</organism>
<accession>U5WAZ6</accession>
<dbReference type="OrthoDB" id="5101691at2"/>
<evidence type="ECO:0000256" key="1">
    <source>
        <dbReference type="ARBA" id="ARBA00004651"/>
    </source>
</evidence>
<sequence length="1027" mass="104268">MSLVLRRARAAKSLLLAATGVTLIATALLTSLVAYSREVVTSGGREAVLAASAEERSVLVRGTAGRSAAELARHDAAVRAQFADGLDGRATTVSGAGYAAGRELSGPTGDAVPDAGGAVFASIVFLDGLQDHAELRSGAWPKAGAADTETAVGEAAATILEVGVGDLLPVTDRLTGRVSRLRITGLWRPRDPAEPYWQLAPDVTTGASPQSATYGPIVVTREDFDARFLRNASAGWLAVPDLTGAAPADVTGVAEAVRTTAAGLPAAAGLGTSALVTTRIDGLGQRLARGDLVGRSALVTPMLLVIVLSGLALVLVAGLLSEHRRGESALLRARGAARLQIAGLAARESLLVVVPAAVAAPLLASAVLRTGTRPDTLLWLVAVAAAAGCAVAITVPALRGGGTYVAEMADRSRPSRRSVVQRVGVDLALVALAVLGWFQLRQYASPLAGRSGNGLGIDPFLAAAPTLGVLAGATLALRLLPPAGRMLERWVDRRGWVGTVFGMWQAGRRPHAGPVLLLALAVAASTVAWCLAGSSERSAVDQADHSVGADLRLVETGSTTPADRPAQVAALPGVTTALPAWHSELQVGAGGDPAELIALDAAAAPAVVRVRPDLADGDPAALFAALSARRITAPVIALPAGARRLTGTLSGGPSDTTAVFTGAAGDTVRIPLGRPGRFAIDLPASPAPLRLAGFAVTARGLSGSTVSWRIGALATESGPLAFDGSGWQALQRSVDVGQLQPGTGTIGTSVTIGDNGEAPFAVMRPSNGKAVPVVATPEALTALHLEPGRSGTLRLAGAQVIVQVVGTMTAVPGTTEAAAVLADLPSLNTVLLHDQGIARAPQEWWLTSSAQTHTATAAGADRLLGLTVLDRRTAADTFAGGAYGTGARTALFAAALGALLLAAVGITVDVRTTARRRITELAVLHTLGAGSRLLARSIMVEQAFLAGMGVAVGLVVGVGVAATMAPLLILTPTAGRPIPAPLLEFEWPRVLGTALLLLVLALGLSALVGTTLRRRLAVAQLRIGADR</sequence>
<dbReference type="STRING" id="1246995.AFR_34435"/>
<comment type="similarity">
    <text evidence="6">Belongs to the ABC-4 integral membrane protein family.</text>
</comment>
<dbReference type="PATRIC" id="fig|1246995.3.peg.6967"/>
<evidence type="ECO:0000256" key="5">
    <source>
        <dbReference type="ARBA" id="ARBA00023136"/>
    </source>
</evidence>
<dbReference type="eggNOG" id="COG0577">
    <property type="taxonomic scope" value="Bacteria"/>
</dbReference>
<dbReference type="InterPro" id="IPR050250">
    <property type="entry name" value="Macrolide_Exporter_MacB"/>
</dbReference>
<dbReference type="KEGG" id="afs:AFR_34435"/>
<reference evidence="9 10" key="1">
    <citation type="journal article" date="2014" name="J. Biotechnol.">
        <title>Complete genome sequence of the actinobacterium Actinoplanes friuliensis HAG 010964, producer of the lipopeptide antibiotic friulimycin.</title>
        <authorList>
            <person name="Ruckert C."/>
            <person name="Szczepanowski R."/>
            <person name="Albersmeier A."/>
            <person name="Goesmann A."/>
            <person name="Fischer N."/>
            <person name="Steinkamper A."/>
            <person name="Puhler A."/>
            <person name="Biener R."/>
            <person name="Schwartz D."/>
            <person name="Kalinowski J."/>
        </authorList>
    </citation>
    <scope>NUCLEOTIDE SEQUENCE [LARGE SCALE GENOMIC DNA]</scope>
    <source>
        <strain evidence="9 10">DSM 7358</strain>
    </source>
</reference>
<evidence type="ECO:0000256" key="7">
    <source>
        <dbReference type="SAM" id="Phobius"/>
    </source>
</evidence>
<dbReference type="PANTHER" id="PTHR30572">
    <property type="entry name" value="MEMBRANE COMPONENT OF TRANSPORTER-RELATED"/>
    <property type="match status" value="1"/>
</dbReference>
<name>U5WAZ6_9ACTN</name>
<feature type="transmembrane region" description="Helical" evidence="7">
    <location>
        <begin position="419"/>
        <end position="440"/>
    </location>
</feature>
<keyword evidence="3 7" id="KW-0812">Transmembrane</keyword>
<evidence type="ECO:0000256" key="6">
    <source>
        <dbReference type="ARBA" id="ARBA00038076"/>
    </source>
</evidence>
<dbReference type="PANTHER" id="PTHR30572:SF4">
    <property type="entry name" value="ABC TRANSPORTER PERMEASE YTRF"/>
    <property type="match status" value="1"/>
</dbReference>
<dbReference type="RefSeq" id="WP_023561482.1">
    <property type="nucleotide sequence ID" value="NC_022657.1"/>
</dbReference>
<evidence type="ECO:0000256" key="2">
    <source>
        <dbReference type="ARBA" id="ARBA00022475"/>
    </source>
</evidence>
<keyword evidence="2" id="KW-1003">Cell membrane</keyword>
<feature type="transmembrane region" description="Helical" evidence="7">
    <location>
        <begin position="376"/>
        <end position="398"/>
    </location>
</feature>